<dbReference type="Proteomes" id="UP001360560">
    <property type="component" value="Unassembled WGS sequence"/>
</dbReference>
<evidence type="ECO:0000256" key="3">
    <source>
        <dbReference type="ARBA" id="ARBA00022705"/>
    </source>
</evidence>
<dbReference type="InterPro" id="IPR029060">
    <property type="entry name" value="PIN-like_dom_sf"/>
</dbReference>
<evidence type="ECO:0000256" key="14">
    <source>
        <dbReference type="ARBA" id="ARBA00034726"/>
    </source>
</evidence>
<dbReference type="SUPFAM" id="SSF47807">
    <property type="entry name" value="5' to 3' exonuclease, C-terminal subdomain"/>
    <property type="match status" value="1"/>
</dbReference>
<dbReference type="GeneID" id="90076482"/>
<dbReference type="InterPro" id="IPR006086">
    <property type="entry name" value="XPG-I_dom"/>
</dbReference>
<dbReference type="CDD" id="cd09867">
    <property type="entry name" value="PIN_FEN1"/>
    <property type="match status" value="1"/>
</dbReference>
<dbReference type="EMBL" id="BTFZ01000020">
    <property type="protein sequence ID" value="GMM38494.1"/>
    <property type="molecule type" value="Genomic_DNA"/>
</dbReference>
<evidence type="ECO:0000256" key="4">
    <source>
        <dbReference type="ARBA" id="ARBA00022722"/>
    </source>
</evidence>
<keyword evidence="16" id="KW-0175">Coiled coil</keyword>
<comment type="similarity">
    <text evidence="14 15">Belongs to the XPG/RAD2 endonuclease family. FEN1 subfamily.</text>
</comment>
<evidence type="ECO:0000256" key="9">
    <source>
        <dbReference type="ARBA" id="ARBA00022839"/>
    </source>
</evidence>
<dbReference type="GO" id="GO:0017108">
    <property type="term" value="F:5'-flap endonuclease activity"/>
    <property type="evidence" value="ECO:0007669"/>
    <property type="project" value="UniProtKB-UniRule"/>
</dbReference>
<dbReference type="GO" id="GO:0006284">
    <property type="term" value="P:base-excision repair"/>
    <property type="evidence" value="ECO:0007669"/>
    <property type="project" value="UniProtKB-UniRule"/>
</dbReference>
<dbReference type="AlphaFoldDB" id="A0AAV5QUM5"/>
<evidence type="ECO:0000256" key="13">
    <source>
        <dbReference type="ARBA" id="ARBA00023242"/>
    </source>
</evidence>
<keyword evidence="7 15" id="KW-0227">DNA damage</keyword>
<keyword evidence="2 15" id="KW-0597">Phosphoprotein</keyword>
<keyword evidence="8 15" id="KW-0378">Hydrolase</keyword>
<dbReference type="InterPro" id="IPR006084">
    <property type="entry name" value="XPG/Rad2"/>
</dbReference>
<dbReference type="InterPro" id="IPR019974">
    <property type="entry name" value="XPG_CS"/>
</dbReference>
<dbReference type="Gene3D" id="3.40.50.1010">
    <property type="entry name" value="5'-nuclease"/>
    <property type="match status" value="1"/>
</dbReference>
<evidence type="ECO:0000259" key="17">
    <source>
        <dbReference type="SMART" id="SM00484"/>
    </source>
</evidence>
<dbReference type="GO" id="GO:0005730">
    <property type="term" value="C:nucleolus"/>
    <property type="evidence" value="ECO:0007669"/>
    <property type="project" value="UniProtKB-SubCell"/>
</dbReference>
<keyword evidence="9 15" id="KW-0269">Exonuclease</keyword>
<dbReference type="HAMAP" id="MF_00614">
    <property type="entry name" value="Fen"/>
    <property type="match status" value="1"/>
</dbReference>
<dbReference type="PROSITE" id="PS00841">
    <property type="entry name" value="XPG_1"/>
    <property type="match status" value="1"/>
</dbReference>
<evidence type="ECO:0000256" key="16">
    <source>
        <dbReference type="SAM" id="Coils"/>
    </source>
</evidence>
<evidence type="ECO:0000313" key="19">
    <source>
        <dbReference type="EMBL" id="GMM38494.1"/>
    </source>
</evidence>
<evidence type="ECO:0000256" key="11">
    <source>
        <dbReference type="ARBA" id="ARBA00023128"/>
    </source>
</evidence>
<comment type="function">
    <text evidence="15">Structure-specific nuclease with 5'-flap endonuclease and 5'-3' exonuclease activities involved in DNA replication and repair. During DNA replication, cleaves the 5'-overhanging flap structure that is generated by displacement synthesis when DNA polymerase encounters the 5'-end of a downstream Okazaki fragment. It enters the flap from the 5'-end and then tracks to cleave the flap base, leaving a nick for ligation. Also involved in the long patch base excision repair (LP-BER) pathway, by cleaving within the apurinic/apyrimidinic (AP) site-terminated flap. Acts as a genome stabilization factor that prevents flaps from equilibrating into structures that lead to duplications and deletions. Also possesses 5'-3' exonuclease activity on nicked or gapped double-stranded DNA, and exhibits RNase H activity. Also involved in replication and repair of rDNA and in repairing mitochondrial DNA.</text>
</comment>
<evidence type="ECO:0000256" key="2">
    <source>
        <dbReference type="ARBA" id="ARBA00022553"/>
    </source>
</evidence>
<dbReference type="RefSeq" id="XP_064855489.1">
    <property type="nucleotide sequence ID" value="XM_064999417.1"/>
</dbReference>
<dbReference type="InterPro" id="IPR036279">
    <property type="entry name" value="5-3_exonuclease_C_sf"/>
</dbReference>
<dbReference type="FunFam" id="3.40.50.1010:FF:000003">
    <property type="entry name" value="Flap endonuclease 1"/>
    <property type="match status" value="1"/>
</dbReference>
<evidence type="ECO:0000256" key="12">
    <source>
        <dbReference type="ARBA" id="ARBA00023204"/>
    </source>
</evidence>
<protein>
    <recommendedName>
        <fullName evidence="15">Flap endonuclease 1</fullName>
        <shortName evidence="15">FEN-1</shortName>
        <ecNumber evidence="15">3.1.-.-</ecNumber>
    </recommendedName>
    <alternativeName>
        <fullName evidence="15">Flap structure-specific endonuclease 1</fullName>
    </alternativeName>
</protein>
<dbReference type="Gene3D" id="1.10.150.20">
    <property type="entry name" value="5' to 3' exonuclease, C-terminal subdomain"/>
    <property type="match status" value="1"/>
</dbReference>
<evidence type="ECO:0000256" key="5">
    <source>
        <dbReference type="ARBA" id="ARBA00022723"/>
    </source>
</evidence>
<keyword evidence="20" id="KW-1185">Reference proteome</keyword>
<feature type="coiled-coil region" evidence="16">
    <location>
        <begin position="93"/>
        <end position="125"/>
    </location>
</feature>
<keyword evidence="12 15" id="KW-0234">DNA repair</keyword>
<dbReference type="InterPro" id="IPR006085">
    <property type="entry name" value="XPG_DNA_repair_N"/>
</dbReference>
<proteinExistence type="inferred from homology"/>
<comment type="cofactor">
    <cofactor evidence="15">
        <name>Mg(2+)</name>
        <dbReference type="ChEBI" id="CHEBI:18420"/>
    </cofactor>
    <text evidence="15">Binds 2 magnesium ions per subunit. They probably participate in the reaction catalyzed by the enzyme. May bind an additional third magnesium ion after substrate binding.</text>
</comment>
<evidence type="ECO:0000256" key="8">
    <source>
        <dbReference type="ARBA" id="ARBA00022801"/>
    </source>
</evidence>
<dbReference type="GO" id="GO:0003677">
    <property type="term" value="F:DNA binding"/>
    <property type="evidence" value="ECO:0007669"/>
    <property type="project" value="UniProtKB-UniRule"/>
</dbReference>
<dbReference type="InterPro" id="IPR023426">
    <property type="entry name" value="Flap_endonuc"/>
</dbReference>
<dbReference type="SUPFAM" id="SSF88723">
    <property type="entry name" value="PIN domain-like"/>
    <property type="match status" value="1"/>
</dbReference>
<feature type="domain" description="XPG-I" evidence="17">
    <location>
        <begin position="147"/>
        <end position="219"/>
    </location>
</feature>
<evidence type="ECO:0000256" key="1">
    <source>
        <dbReference type="ARBA" id="ARBA00004173"/>
    </source>
</evidence>
<dbReference type="PANTHER" id="PTHR11081">
    <property type="entry name" value="FLAP ENDONUCLEASE FAMILY MEMBER"/>
    <property type="match status" value="1"/>
</dbReference>
<reference evidence="19 20" key="1">
    <citation type="journal article" date="2023" name="Elife">
        <title>Identification of key yeast species and microbe-microbe interactions impacting larval growth of Drosophila in the wild.</title>
        <authorList>
            <person name="Mure A."/>
            <person name="Sugiura Y."/>
            <person name="Maeda R."/>
            <person name="Honda K."/>
            <person name="Sakurai N."/>
            <person name="Takahashi Y."/>
            <person name="Watada M."/>
            <person name="Katoh T."/>
            <person name="Gotoh A."/>
            <person name="Gotoh Y."/>
            <person name="Taniguchi I."/>
            <person name="Nakamura K."/>
            <person name="Hayashi T."/>
            <person name="Katayama T."/>
            <person name="Uemura T."/>
            <person name="Hattori Y."/>
        </authorList>
    </citation>
    <scope>NUCLEOTIDE SEQUENCE [LARGE SCALE GENOMIC DNA]</scope>
    <source>
        <strain evidence="19 20">SC-9</strain>
    </source>
</reference>
<keyword evidence="4 15" id="KW-0540">Nuclease</keyword>
<keyword evidence="11 15" id="KW-0496">Mitochondrion</keyword>
<evidence type="ECO:0000259" key="18">
    <source>
        <dbReference type="SMART" id="SM00485"/>
    </source>
</evidence>
<dbReference type="GO" id="GO:0000287">
    <property type="term" value="F:magnesium ion binding"/>
    <property type="evidence" value="ECO:0007669"/>
    <property type="project" value="UniProtKB-UniRule"/>
</dbReference>
<dbReference type="GO" id="GO:0008409">
    <property type="term" value="F:5'-3' exonuclease activity"/>
    <property type="evidence" value="ECO:0007669"/>
    <property type="project" value="UniProtKB-UniRule"/>
</dbReference>
<keyword evidence="13 15" id="KW-0539">Nucleus</keyword>
<dbReference type="PROSITE" id="PS00842">
    <property type="entry name" value="XPG_2"/>
    <property type="match status" value="1"/>
</dbReference>
<dbReference type="FunFam" id="1.10.150.20:FF:000009">
    <property type="entry name" value="Flap endonuclease 1"/>
    <property type="match status" value="1"/>
</dbReference>
<dbReference type="GO" id="GO:0005654">
    <property type="term" value="C:nucleoplasm"/>
    <property type="evidence" value="ECO:0007669"/>
    <property type="project" value="UniProtKB-SubCell"/>
</dbReference>
<sequence>MGIKGLNRLIADNVPSAIKSAEMKTFFGRKVAIDASMCLYQYLIAVRQSDGSQLTNEEGQTTSHLSGFFYRTIRMVENGLKPMYVFDGKPPELKAHELTKRTERKKAAEAEIEKIKETASAEELSKFQRRTVRATREQNEEVKELLKLMGIPYVEAPCEAEAQCAELASAGKVYAAASEDMDTLCYGPPYLLRHLTYAESRKIPIDEVAAGTVVEGLELTRESFIDLCILLGCDYCETIKGIGPVNALKLIKEHGSIEKILQVMEENPTKYAKNVVPEGWLYKEARQLFLKPEVIDGSTIDLKWNQPDLEGLIKFMCEKNGFSEERIKNGAAKLSKGAKSGVQGRLDSFFKVKAGSATKSPAVKKAAASSKVTKTKVKTSFRKGKR</sequence>
<keyword evidence="10 15" id="KW-0460">Magnesium</keyword>
<name>A0AAV5QUM5_9ASCO</name>
<dbReference type="EC" id="3.1.-.-" evidence="15"/>
<dbReference type="GO" id="GO:0005739">
    <property type="term" value="C:mitochondrion"/>
    <property type="evidence" value="ECO:0007669"/>
    <property type="project" value="UniProtKB-SubCell"/>
</dbReference>
<dbReference type="PANTHER" id="PTHR11081:SF9">
    <property type="entry name" value="FLAP ENDONUCLEASE 1"/>
    <property type="match status" value="1"/>
</dbReference>
<organism evidence="19 20">
    <name type="scientific">Saccharomycopsis crataegensis</name>
    <dbReference type="NCBI Taxonomy" id="43959"/>
    <lineage>
        <taxon>Eukaryota</taxon>
        <taxon>Fungi</taxon>
        <taxon>Dikarya</taxon>
        <taxon>Ascomycota</taxon>
        <taxon>Saccharomycotina</taxon>
        <taxon>Saccharomycetes</taxon>
        <taxon>Saccharomycopsidaceae</taxon>
        <taxon>Saccharomycopsis</taxon>
    </lineage>
</organism>
<dbReference type="SMART" id="SM00484">
    <property type="entry name" value="XPGI"/>
    <property type="match status" value="1"/>
</dbReference>
<evidence type="ECO:0000256" key="6">
    <source>
        <dbReference type="ARBA" id="ARBA00022759"/>
    </source>
</evidence>
<keyword evidence="6 15" id="KW-0255">Endonuclease</keyword>
<dbReference type="Pfam" id="PF00752">
    <property type="entry name" value="XPG_N"/>
    <property type="match status" value="1"/>
</dbReference>
<dbReference type="InterPro" id="IPR008918">
    <property type="entry name" value="HhH2"/>
</dbReference>
<keyword evidence="3 15" id="KW-0235">DNA replication</keyword>
<evidence type="ECO:0000256" key="15">
    <source>
        <dbReference type="HAMAP-Rule" id="MF_03140"/>
    </source>
</evidence>
<feature type="domain" description="XPG N-terminal" evidence="18">
    <location>
        <begin position="1"/>
        <end position="108"/>
    </location>
</feature>
<evidence type="ECO:0000313" key="20">
    <source>
        <dbReference type="Proteomes" id="UP001360560"/>
    </source>
</evidence>
<comment type="caution">
    <text evidence="19">The sequence shown here is derived from an EMBL/GenBank/DDBJ whole genome shotgun (WGS) entry which is preliminary data.</text>
</comment>
<dbReference type="SMART" id="SM00279">
    <property type="entry name" value="HhH2"/>
    <property type="match status" value="1"/>
</dbReference>
<evidence type="ECO:0000256" key="7">
    <source>
        <dbReference type="ARBA" id="ARBA00022763"/>
    </source>
</evidence>
<dbReference type="PRINTS" id="PR00853">
    <property type="entry name" value="XPGRADSUPER"/>
</dbReference>
<dbReference type="CDD" id="cd09907">
    <property type="entry name" value="H3TH_FEN1-Euk"/>
    <property type="match status" value="1"/>
</dbReference>
<dbReference type="GO" id="GO:0043137">
    <property type="term" value="P:DNA replication, removal of RNA primer"/>
    <property type="evidence" value="ECO:0007669"/>
    <property type="project" value="UniProtKB-UniRule"/>
</dbReference>
<dbReference type="Pfam" id="PF00867">
    <property type="entry name" value="XPG_I"/>
    <property type="match status" value="1"/>
</dbReference>
<accession>A0AAV5QUM5</accession>
<dbReference type="SMART" id="SM00485">
    <property type="entry name" value="XPGN"/>
    <property type="match status" value="1"/>
</dbReference>
<evidence type="ECO:0000256" key="10">
    <source>
        <dbReference type="ARBA" id="ARBA00022842"/>
    </source>
</evidence>
<gene>
    <name evidence="19" type="ORF">DASC09_058330</name>
</gene>
<comment type="subcellular location">
    <subcellularLocation>
        <location evidence="1 15">Mitochondrion</location>
    </subcellularLocation>
    <subcellularLocation>
        <location evidence="15">Nucleus</location>
        <location evidence="15">Nucleolus</location>
    </subcellularLocation>
    <subcellularLocation>
        <location evidence="15">Nucleus</location>
        <location evidence="15">Nucleoplasm</location>
    </subcellularLocation>
    <text evidence="15">Resides mostly in the nucleoli and relocalizes to the nucleoplasm upon DNA damage.</text>
</comment>
<keyword evidence="5 15" id="KW-0479">Metal-binding</keyword>